<protein>
    <recommendedName>
        <fullName evidence="3">histidine kinase</fullName>
        <ecNumber evidence="3">2.7.13.3</ecNumber>
    </recommendedName>
</protein>
<dbReference type="SMART" id="SM00091">
    <property type="entry name" value="PAS"/>
    <property type="match status" value="1"/>
</dbReference>
<dbReference type="InterPro" id="IPR003661">
    <property type="entry name" value="HisK_dim/P_dom"/>
</dbReference>
<evidence type="ECO:0000256" key="8">
    <source>
        <dbReference type="ARBA" id="ARBA00022840"/>
    </source>
</evidence>
<dbReference type="PROSITE" id="PS50113">
    <property type="entry name" value="PAC"/>
    <property type="match status" value="1"/>
</dbReference>
<feature type="domain" description="Response regulatory" evidence="14">
    <location>
        <begin position="405"/>
        <end position="523"/>
    </location>
</feature>
<keyword evidence="11" id="KW-0472">Membrane</keyword>
<dbReference type="EMBL" id="JBHUHV010000064">
    <property type="protein sequence ID" value="MFD2069486.1"/>
    <property type="molecule type" value="Genomic_DNA"/>
</dbReference>
<gene>
    <name evidence="17" type="ORF">ACFSKU_21575</name>
</gene>
<keyword evidence="7" id="KW-0547">Nucleotide-binding</keyword>
<evidence type="ECO:0000256" key="11">
    <source>
        <dbReference type="ARBA" id="ARBA00023136"/>
    </source>
</evidence>
<dbReference type="SMART" id="SM00388">
    <property type="entry name" value="HisKA"/>
    <property type="match status" value="1"/>
</dbReference>
<organism evidence="17 18">
    <name type="scientific">Pontibacter silvestris</name>
    <dbReference type="NCBI Taxonomy" id="2305183"/>
    <lineage>
        <taxon>Bacteria</taxon>
        <taxon>Pseudomonadati</taxon>
        <taxon>Bacteroidota</taxon>
        <taxon>Cytophagia</taxon>
        <taxon>Cytophagales</taxon>
        <taxon>Hymenobacteraceae</taxon>
        <taxon>Pontibacter</taxon>
    </lineage>
</organism>
<dbReference type="InterPro" id="IPR004358">
    <property type="entry name" value="Sig_transdc_His_kin-like_C"/>
</dbReference>
<dbReference type="Pfam" id="PF13426">
    <property type="entry name" value="PAS_9"/>
    <property type="match status" value="1"/>
</dbReference>
<dbReference type="InterPro" id="IPR035965">
    <property type="entry name" value="PAS-like_dom_sf"/>
</dbReference>
<comment type="catalytic activity">
    <reaction evidence="1">
        <text>ATP + protein L-histidine = ADP + protein N-phospho-L-histidine.</text>
        <dbReference type="EC" id="2.7.13.3"/>
    </reaction>
</comment>
<dbReference type="PANTHER" id="PTHR45339:SF1">
    <property type="entry name" value="HYBRID SIGNAL TRANSDUCTION HISTIDINE KINASE J"/>
    <property type="match status" value="1"/>
</dbReference>
<dbReference type="InterPro" id="IPR003594">
    <property type="entry name" value="HATPase_dom"/>
</dbReference>
<evidence type="ECO:0000259" key="15">
    <source>
        <dbReference type="PROSITE" id="PS50112"/>
    </source>
</evidence>
<dbReference type="CDD" id="cd00082">
    <property type="entry name" value="HisKA"/>
    <property type="match status" value="1"/>
</dbReference>
<dbReference type="PANTHER" id="PTHR45339">
    <property type="entry name" value="HYBRID SIGNAL TRANSDUCTION HISTIDINE KINASE J"/>
    <property type="match status" value="1"/>
</dbReference>
<dbReference type="SMART" id="SM00448">
    <property type="entry name" value="REC"/>
    <property type="match status" value="1"/>
</dbReference>
<evidence type="ECO:0000256" key="5">
    <source>
        <dbReference type="ARBA" id="ARBA00022553"/>
    </source>
</evidence>
<dbReference type="Pfam" id="PF00072">
    <property type="entry name" value="Response_reg"/>
    <property type="match status" value="1"/>
</dbReference>
<evidence type="ECO:0000256" key="7">
    <source>
        <dbReference type="ARBA" id="ARBA00022741"/>
    </source>
</evidence>
<dbReference type="PROSITE" id="PS50112">
    <property type="entry name" value="PAS"/>
    <property type="match status" value="1"/>
</dbReference>
<evidence type="ECO:0000259" key="13">
    <source>
        <dbReference type="PROSITE" id="PS50109"/>
    </source>
</evidence>
<comment type="caution">
    <text evidence="17">The sequence shown here is derived from an EMBL/GenBank/DDBJ whole genome shotgun (WGS) entry which is preliminary data.</text>
</comment>
<evidence type="ECO:0000259" key="14">
    <source>
        <dbReference type="PROSITE" id="PS50110"/>
    </source>
</evidence>
<sequence>MARENEENRMDYKDFIEESAEDLYENAPCGYLSTLPNGTIVKVNKTLLRWLGYEAGELVHQKKFQDLLPVGGKLYYETHYGPLLQMQGSVSEINFDLKGKQGQRLPVLINTTQIKGDDGKPLLNRTMVFNITDRKKYEQELLRAKKEAEEAARVKAEFLSTVSHEIRTPLNAIVSIANLLQETDHTKDHKEYFRTLKLSADNLFHLINDILDYSKIEAGRVELVERSMNLREQVYSLLYGVSITAEEKGLAMKVDLDDRLPDQVLGDPVKIGQILTNLLGNAVKFTDEGSVSLKLQVQELTDEEVSVNFQVEDTGMGIPQDKLEKVFEEFTQASYDINLKYGGTGLGLAISQKLLALYGSRLSVRSEEGRGTEFSFNLRLKVAKEHVSIAEDIATWPEHSIDGVKLLLVEDNPVNVLVVSKYLQRWGVAYDIAENGIDAVDHVLREDYQLILMDLQMPYMDGYEATSKIRELTEEKYRQLPIIALSASARYDYKERMEAAGINDFISKPFNSMELKAKIAHYSLNNAQQIQVATFNEPPVAESAKRFEISHELSGPIFTLTTFEEMLEGDEEDLEELVRITIRSFEHAMSELHDALISQDLKMYRSNSHRIRMTLELLHAGRLLTAIESGRNLFESSVVDVKIKEKTAKAMKMEFIAVIMGLKETLINRWDSIEAKNSL</sequence>
<dbReference type="Pfam" id="PF02518">
    <property type="entry name" value="HATPase_c"/>
    <property type="match status" value="1"/>
</dbReference>
<dbReference type="PROSITE" id="PS50109">
    <property type="entry name" value="HIS_KIN"/>
    <property type="match status" value="1"/>
</dbReference>
<keyword evidence="5 12" id="KW-0597">Phosphoprotein</keyword>
<comment type="subcellular location">
    <subcellularLocation>
        <location evidence="2">Cell membrane</location>
        <topology evidence="2">Multi-pass membrane protein</topology>
    </subcellularLocation>
</comment>
<keyword evidence="4" id="KW-1003">Cell membrane</keyword>
<name>A0ABW4X5S7_9BACT</name>
<dbReference type="SUPFAM" id="SSF52172">
    <property type="entry name" value="CheY-like"/>
    <property type="match status" value="1"/>
</dbReference>
<feature type="domain" description="Histidine kinase" evidence="13">
    <location>
        <begin position="161"/>
        <end position="382"/>
    </location>
</feature>
<dbReference type="NCBIfam" id="TIGR00229">
    <property type="entry name" value="sensory_box"/>
    <property type="match status" value="1"/>
</dbReference>
<evidence type="ECO:0000256" key="10">
    <source>
        <dbReference type="ARBA" id="ARBA00023012"/>
    </source>
</evidence>
<feature type="domain" description="PAS" evidence="15">
    <location>
        <begin position="16"/>
        <end position="68"/>
    </location>
</feature>
<reference evidence="18" key="1">
    <citation type="journal article" date="2019" name="Int. J. Syst. Evol. Microbiol.">
        <title>The Global Catalogue of Microorganisms (GCM) 10K type strain sequencing project: providing services to taxonomists for standard genome sequencing and annotation.</title>
        <authorList>
            <consortium name="The Broad Institute Genomics Platform"/>
            <consortium name="The Broad Institute Genome Sequencing Center for Infectious Disease"/>
            <person name="Wu L."/>
            <person name="Ma J."/>
        </authorList>
    </citation>
    <scope>NUCLEOTIDE SEQUENCE [LARGE SCALE GENOMIC DNA]</scope>
    <source>
        <strain evidence="18">JCM 16545</strain>
    </source>
</reference>
<proteinExistence type="predicted"/>
<dbReference type="Gene3D" id="3.40.50.2300">
    <property type="match status" value="1"/>
</dbReference>
<dbReference type="InterPro" id="IPR036641">
    <property type="entry name" value="HPT_dom_sf"/>
</dbReference>
<keyword evidence="10" id="KW-0902">Two-component regulatory system</keyword>
<dbReference type="EC" id="2.7.13.3" evidence="3"/>
<dbReference type="InterPro" id="IPR000014">
    <property type="entry name" value="PAS"/>
</dbReference>
<dbReference type="InterPro" id="IPR000700">
    <property type="entry name" value="PAS-assoc_C"/>
</dbReference>
<feature type="domain" description="PAC" evidence="16">
    <location>
        <begin position="91"/>
        <end position="143"/>
    </location>
</feature>
<evidence type="ECO:0000259" key="16">
    <source>
        <dbReference type="PROSITE" id="PS50113"/>
    </source>
</evidence>
<evidence type="ECO:0000256" key="2">
    <source>
        <dbReference type="ARBA" id="ARBA00004651"/>
    </source>
</evidence>
<evidence type="ECO:0000313" key="17">
    <source>
        <dbReference type="EMBL" id="MFD2069486.1"/>
    </source>
</evidence>
<dbReference type="InterPro" id="IPR001789">
    <property type="entry name" value="Sig_transdc_resp-reg_receiver"/>
</dbReference>
<dbReference type="Gene3D" id="3.30.450.20">
    <property type="entry name" value="PAS domain"/>
    <property type="match status" value="1"/>
</dbReference>
<keyword evidence="6" id="KW-0812">Transmembrane</keyword>
<evidence type="ECO:0000256" key="12">
    <source>
        <dbReference type="PROSITE-ProRule" id="PRU00169"/>
    </source>
</evidence>
<dbReference type="SUPFAM" id="SSF55874">
    <property type="entry name" value="ATPase domain of HSP90 chaperone/DNA topoisomerase II/histidine kinase"/>
    <property type="match status" value="1"/>
</dbReference>
<dbReference type="CDD" id="cd17546">
    <property type="entry name" value="REC_hyHK_CKI1_RcsC-like"/>
    <property type="match status" value="1"/>
</dbReference>
<dbReference type="SUPFAM" id="SSF47384">
    <property type="entry name" value="Homodimeric domain of signal transducing histidine kinase"/>
    <property type="match status" value="1"/>
</dbReference>
<dbReference type="PRINTS" id="PR00344">
    <property type="entry name" value="BCTRLSENSOR"/>
</dbReference>
<dbReference type="SUPFAM" id="SSF47226">
    <property type="entry name" value="Histidine-containing phosphotransfer domain, HPT domain"/>
    <property type="match status" value="1"/>
</dbReference>
<evidence type="ECO:0000256" key="6">
    <source>
        <dbReference type="ARBA" id="ARBA00022692"/>
    </source>
</evidence>
<feature type="modified residue" description="4-aspartylphosphate" evidence="12">
    <location>
        <position position="454"/>
    </location>
</feature>
<keyword evidence="8 17" id="KW-0067">ATP-binding</keyword>
<accession>A0ABW4X5S7</accession>
<dbReference type="Gene3D" id="3.30.565.10">
    <property type="entry name" value="Histidine kinase-like ATPase, C-terminal domain"/>
    <property type="match status" value="1"/>
</dbReference>
<dbReference type="InterPro" id="IPR011006">
    <property type="entry name" value="CheY-like_superfamily"/>
</dbReference>
<evidence type="ECO:0000313" key="18">
    <source>
        <dbReference type="Proteomes" id="UP001597369"/>
    </source>
</evidence>
<dbReference type="Proteomes" id="UP001597369">
    <property type="component" value="Unassembled WGS sequence"/>
</dbReference>
<dbReference type="GO" id="GO:0005524">
    <property type="term" value="F:ATP binding"/>
    <property type="evidence" value="ECO:0007669"/>
    <property type="project" value="UniProtKB-KW"/>
</dbReference>
<dbReference type="Pfam" id="PF00512">
    <property type="entry name" value="HisKA"/>
    <property type="match status" value="1"/>
</dbReference>
<dbReference type="SMART" id="SM00387">
    <property type="entry name" value="HATPase_c"/>
    <property type="match status" value="1"/>
</dbReference>
<evidence type="ECO:0000256" key="1">
    <source>
        <dbReference type="ARBA" id="ARBA00000085"/>
    </source>
</evidence>
<dbReference type="SUPFAM" id="SSF55785">
    <property type="entry name" value="PYP-like sensor domain (PAS domain)"/>
    <property type="match status" value="1"/>
</dbReference>
<evidence type="ECO:0000256" key="9">
    <source>
        <dbReference type="ARBA" id="ARBA00022989"/>
    </source>
</evidence>
<dbReference type="PROSITE" id="PS50110">
    <property type="entry name" value="RESPONSE_REGULATORY"/>
    <property type="match status" value="1"/>
</dbReference>
<dbReference type="CDD" id="cd16922">
    <property type="entry name" value="HATPase_EvgS-ArcB-TorS-like"/>
    <property type="match status" value="1"/>
</dbReference>
<evidence type="ECO:0000256" key="3">
    <source>
        <dbReference type="ARBA" id="ARBA00012438"/>
    </source>
</evidence>
<keyword evidence="9" id="KW-1133">Transmembrane helix</keyword>
<evidence type="ECO:0000256" key="4">
    <source>
        <dbReference type="ARBA" id="ARBA00022475"/>
    </source>
</evidence>
<dbReference type="Gene3D" id="1.10.287.130">
    <property type="match status" value="1"/>
</dbReference>
<dbReference type="InterPro" id="IPR036097">
    <property type="entry name" value="HisK_dim/P_sf"/>
</dbReference>
<dbReference type="InterPro" id="IPR036890">
    <property type="entry name" value="HATPase_C_sf"/>
</dbReference>
<dbReference type="InterPro" id="IPR005467">
    <property type="entry name" value="His_kinase_dom"/>
</dbReference>
<dbReference type="RefSeq" id="WP_229962515.1">
    <property type="nucleotide sequence ID" value="NZ_JAJJWI010000024.1"/>
</dbReference>
<dbReference type="CDD" id="cd00130">
    <property type="entry name" value="PAS"/>
    <property type="match status" value="1"/>
</dbReference>
<keyword evidence="18" id="KW-1185">Reference proteome</keyword>